<dbReference type="PANTHER" id="PTHR42951:SF17">
    <property type="entry name" value="METALLO-BETA-LACTAMASE DOMAIN-CONTAINING PROTEIN"/>
    <property type="match status" value="1"/>
</dbReference>
<keyword evidence="3" id="KW-1185">Reference proteome</keyword>
<evidence type="ECO:0000313" key="2">
    <source>
        <dbReference type="EMBL" id="NOU51360.1"/>
    </source>
</evidence>
<proteinExistence type="predicted"/>
<gene>
    <name evidence="2" type="ORF">HG263_12555</name>
</gene>
<protein>
    <submittedName>
        <fullName evidence="2">MBL fold metallo-hydrolase</fullName>
    </submittedName>
</protein>
<dbReference type="Proteomes" id="UP000586305">
    <property type="component" value="Unassembled WGS sequence"/>
</dbReference>
<dbReference type="AlphaFoldDB" id="A0A849VEY1"/>
<dbReference type="PANTHER" id="PTHR42951">
    <property type="entry name" value="METALLO-BETA-LACTAMASE DOMAIN-CONTAINING"/>
    <property type="match status" value="1"/>
</dbReference>
<accession>A0A849VEY1</accession>
<dbReference type="InterPro" id="IPR050855">
    <property type="entry name" value="NDM-1-like"/>
</dbReference>
<sequence length="313" mass="35144">MQNTRQWQAHMGEHDNGLHLLGTIDVPIFLLKLSDGWALIEGSVEPLAPLILRQLKSIVSDLGLIKHWFITHSHYDHIGTVPLLLPWLPNAKVYASALTKKALRNPKANEVTYKLTQSLYRIMPEAERPDDELEQHRMALADIPVTVLEEGDEVHFDADHSMVALATPGHAKCLLSFYEPQYKRLYVSDTLGEMVSPSQWEPLIFQDYPAYIASLVKLQGLAIEQLVLGHHGVLYGALAQDAPKLAEQGVYRFIEQAKHVYSELAQDAQKTAQHISELTRDSTGTFVSKKLHYNGTLLMLTLLGVVPHPELVE</sequence>
<dbReference type="InterPro" id="IPR036866">
    <property type="entry name" value="RibonucZ/Hydroxyglut_hydro"/>
</dbReference>
<comment type="caution">
    <text evidence="2">The sequence shown here is derived from an EMBL/GenBank/DDBJ whole genome shotgun (WGS) entry which is preliminary data.</text>
</comment>
<reference evidence="2 3" key="1">
    <citation type="submission" date="2020-04" db="EMBL/GenBank/DDBJ databases">
        <title>Pseudoalteromonas caenipelagi sp. nov., isolated from a tidal flat.</title>
        <authorList>
            <person name="Park S."/>
            <person name="Yoon J.-H."/>
        </authorList>
    </citation>
    <scope>NUCLEOTIDE SEQUENCE [LARGE SCALE GENOMIC DNA]</scope>
    <source>
        <strain evidence="2 3">JBTF-M23</strain>
    </source>
</reference>
<dbReference type="RefSeq" id="WP_171626418.1">
    <property type="nucleotide sequence ID" value="NZ_JABBPG010000004.1"/>
</dbReference>
<dbReference type="EMBL" id="JABBPG010000004">
    <property type="protein sequence ID" value="NOU51360.1"/>
    <property type="molecule type" value="Genomic_DNA"/>
</dbReference>
<dbReference type="GO" id="GO:0016787">
    <property type="term" value="F:hydrolase activity"/>
    <property type="evidence" value="ECO:0007669"/>
    <property type="project" value="UniProtKB-KW"/>
</dbReference>
<keyword evidence="2" id="KW-0378">Hydrolase</keyword>
<feature type="domain" description="Metallo-beta-lactamase" evidence="1">
    <location>
        <begin position="25"/>
        <end position="230"/>
    </location>
</feature>
<dbReference type="InterPro" id="IPR001279">
    <property type="entry name" value="Metallo-B-lactamas"/>
</dbReference>
<dbReference type="Pfam" id="PF00753">
    <property type="entry name" value="Lactamase_B"/>
    <property type="match status" value="1"/>
</dbReference>
<dbReference type="SMART" id="SM00849">
    <property type="entry name" value="Lactamase_B"/>
    <property type="match status" value="1"/>
</dbReference>
<name>A0A849VEY1_9GAMM</name>
<dbReference type="Gene3D" id="3.60.15.10">
    <property type="entry name" value="Ribonuclease Z/Hydroxyacylglutathione hydrolase-like"/>
    <property type="match status" value="1"/>
</dbReference>
<evidence type="ECO:0000313" key="3">
    <source>
        <dbReference type="Proteomes" id="UP000586305"/>
    </source>
</evidence>
<organism evidence="2 3">
    <name type="scientific">Pseudoalteromonas caenipelagi</name>
    <dbReference type="NCBI Taxonomy" id="2726988"/>
    <lineage>
        <taxon>Bacteria</taxon>
        <taxon>Pseudomonadati</taxon>
        <taxon>Pseudomonadota</taxon>
        <taxon>Gammaproteobacteria</taxon>
        <taxon>Alteromonadales</taxon>
        <taxon>Pseudoalteromonadaceae</taxon>
        <taxon>Pseudoalteromonas</taxon>
    </lineage>
</organism>
<dbReference type="SUPFAM" id="SSF56281">
    <property type="entry name" value="Metallo-hydrolase/oxidoreductase"/>
    <property type="match status" value="1"/>
</dbReference>
<evidence type="ECO:0000259" key="1">
    <source>
        <dbReference type="SMART" id="SM00849"/>
    </source>
</evidence>